<keyword evidence="3" id="KW-1185">Reference proteome</keyword>
<feature type="signal peptide" evidence="1">
    <location>
        <begin position="1"/>
        <end position="31"/>
    </location>
</feature>
<gene>
    <name evidence="2" type="ORF">FQY79_14430</name>
</gene>
<dbReference type="Proteomes" id="UP000315949">
    <property type="component" value="Unassembled WGS sequence"/>
</dbReference>
<reference evidence="2 3" key="1">
    <citation type="submission" date="2019-07" db="EMBL/GenBank/DDBJ databases">
        <title>Luteimonas sp. YD-1 nov., isolated from acidic soil.</title>
        <authorList>
            <person name="Zhou J."/>
        </authorList>
    </citation>
    <scope>NUCLEOTIDE SEQUENCE [LARGE SCALE GENOMIC DNA]</scope>
    <source>
        <strain evidence="2 3">YD-1</strain>
    </source>
</reference>
<name>A0A5C5TS01_9GAMM</name>
<organism evidence="2 3">
    <name type="scientific">Luteimonas wenzhouensis</name>
    <dbReference type="NCBI Taxonomy" id="2599615"/>
    <lineage>
        <taxon>Bacteria</taxon>
        <taxon>Pseudomonadati</taxon>
        <taxon>Pseudomonadota</taxon>
        <taxon>Gammaproteobacteria</taxon>
        <taxon>Lysobacterales</taxon>
        <taxon>Lysobacteraceae</taxon>
        <taxon>Luteimonas</taxon>
    </lineage>
</organism>
<keyword evidence="1" id="KW-0732">Signal</keyword>
<protein>
    <submittedName>
        <fullName evidence="2">Fatty acyl CoA synthetase</fullName>
    </submittedName>
</protein>
<dbReference type="Pfam" id="PF19574">
    <property type="entry name" value="LolA_3"/>
    <property type="match status" value="1"/>
</dbReference>
<evidence type="ECO:0000313" key="3">
    <source>
        <dbReference type="Proteomes" id="UP000315949"/>
    </source>
</evidence>
<proteinExistence type="predicted"/>
<accession>A0A5C5TS01</accession>
<comment type="caution">
    <text evidence="2">The sequence shown here is derived from an EMBL/GenBank/DDBJ whole genome shotgun (WGS) entry which is preliminary data.</text>
</comment>
<dbReference type="OrthoDB" id="6165143at2"/>
<dbReference type="InterPro" id="IPR004564">
    <property type="entry name" value="OM_lipoprot_carrier_LolA-like"/>
</dbReference>
<sequence>MSTNRRPDPARPAHCWLPALLLAATAPLAWAQAAPDSDAIVRSLARPAPAATPFVEVRESPLLKAPLRVSGEYRRPDADTLVREVRAPYAETTTLRDGQAVLARQGRPERRFALSRAPELAALQGSFGALLSGDAEALRRHYTVESEGDAQRWVLRLVPRDDRLAAKLRELRLHGRGDELRCIENAAVQGEVQRTLMGAAAEAAQRGGDDVDIAALCRGDATG</sequence>
<evidence type="ECO:0000256" key="1">
    <source>
        <dbReference type="SAM" id="SignalP"/>
    </source>
</evidence>
<feature type="chain" id="PRO_5023008469" evidence="1">
    <location>
        <begin position="32"/>
        <end position="223"/>
    </location>
</feature>
<dbReference type="AlphaFoldDB" id="A0A5C5TS01"/>
<dbReference type="Gene3D" id="2.50.20.10">
    <property type="entry name" value="Lipoprotein localisation LolA/LolB/LppX"/>
    <property type="match status" value="1"/>
</dbReference>
<evidence type="ECO:0000313" key="2">
    <source>
        <dbReference type="EMBL" id="TWT17071.1"/>
    </source>
</evidence>
<dbReference type="EMBL" id="VOHE01000010">
    <property type="protein sequence ID" value="TWT17071.1"/>
    <property type="molecule type" value="Genomic_DNA"/>
</dbReference>
<dbReference type="RefSeq" id="WP_146313581.1">
    <property type="nucleotide sequence ID" value="NZ_VOHE01000010.1"/>
</dbReference>